<dbReference type="InterPro" id="IPR039182">
    <property type="entry name" value="Pop1"/>
</dbReference>
<evidence type="ECO:0000259" key="7">
    <source>
        <dbReference type="Pfam" id="PF22770"/>
    </source>
</evidence>
<dbReference type="CTD" id="10940"/>
<feature type="region of interest" description="Disordered" evidence="4">
    <location>
        <begin position="253"/>
        <end position="277"/>
    </location>
</feature>
<dbReference type="Gene3D" id="3.30.1360.120">
    <property type="entry name" value="Probable tRNA modification gtpase trme, domain 1"/>
    <property type="match status" value="1"/>
</dbReference>
<feature type="domain" description="Pop1 N-terminal" evidence="5">
    <location>
        <begin position="112"/>
        <end position="190"/>
    </location>
</feature>
<evidence type="ECO:0000256" key="4">
    <source>
        <dbReference type="SAM" id="MobiDB-lite"/>
    </source>
</evidence>
<keyword evidence="3" id="KW-0539">Nucleus</keyword>
<dbReference type="Pfam" id="PF08170">
    <property type="entry name" value="POPLD"/>
    <property type="match status" value="1"/>
</dbReference>
<keyword evidence="9" id="KW-1185">Reference proteome</keyword>
<sequence length="917" mass="102596">MDRQEGPAERDEGDILANNPRAINVAEFAGARAAELKTMTEAIMTMGGMRRTFQKLPRHMRRRAMSHDLRRLPKRLRDSEERTMQKCMSKKKSAPGKEGGADEDPPPAKRSRRHRRRPGNLKQEYQRRQAGHAWLETHVWHAKRFKMVEQWGCKLPLHPSDKSVRATYRAMAKHCLLQDVSYLRVIEIVGPQGLTLRALSHLTSPTTGLTCAAASFLTGQRHGEAMFYRMDRFPEGAIGPVNFLWRAHATSADSAPKVGRGGPTRVEDKASSTSPGEKFEEGAMRQLWLWAHPSCAALLLQEVTAATVAENRNSEANGRVTVRQLDDSPLRFRLQGPLAHPVLLHALKMAEVQGEASGSKQDRLWWEDYYADPHCLQAWQEQSSIWKTLGGVRAVTDLLPRCILSLTVRDPRNLLPIKRTKIMTDSDELEPTDQPPPEVVRHFPRAAPVSPLWEQSMRESVTSTKIPTHKLNKMRSKLIVPGQEMSLGRQDSRVPVLLLQQPGIQPSNVGTVTASSRTKRGGAAGFGSGWDVILPSGWGMDFWIALVLRGCRAAGLQESRSCHLQQGVPHFPEGYPDTAAGEAWADKVEEEQTKKFKRWPPAKRPNYGKLGVVSPFRCAWKKLLEEWRDAKKLETEEDEDDAVAESQAEETMLSEEGDKNQAFFVLRERSKLETLSKTLTANQKPPQIPKSAKGTNQIVPVDIAPESDITHVKMDTTVASNGHAAPQMRNLESKESHTGQHEEINKIVADLGQDTDRMLVGVKLSMANRGVPHPFAMICLPSEEDIASFESNQMHCPMEPIHKEFKLPKRSKKKNKKGKSGPSVADNPREIKSVKAGLKFEVAPDVKLFDSCRRRVIGFVVDGANTFITGSGRAVGYCCMLGLLQLLEERPQGQRALVLVRDTKAVQYRFAFFDILT</sequence>
<evidence type="ECO:0000259" key="6">
    <source>
        <dbReference type="Pfam" id="PF08170"/>
    </source>
</evidence>
<dbReference type="PANTHER" id="PTHR22731">
    <property type="entry name" value="RIBONUCLEASES P/MRP PROTEIN SUBUNIT POP1"/>
    <property type="match status" value="1"/>
</dbReference>
<dbReference type="InterPro" id="IPR012590">
    <property type="entry name" value="POPLD_dom"/>
</dbReference>
<feature type="compositionally biased region" description="Basic residues" evidence="4">
    <location>
        <begin position="109"/>
        <end position="119"/>
    </location>
</feature>
<dbReference type="PANTHER" id="PTHR22731:SF3">
    <property type="entry name" value="RIBONUCLEASES P_MRP PROTEIN SUBUNIT POP1"/>
    <property type="match status" value="1"/>
</dbReference>
<dbReference type="Pfam" id="PF06978">
    <property type="entry name" value="POP1_N"/>
    <property type="match status" value="2"/>
</dbReference>
<dbReference type="RefSeq" id="XP_038057791.1">
    <property type="nucleotide sequence ID" value="XM_038201863.1"/>
</dbReference>
<dbReference type="Proteomes" id="UP000887568">
    <property type="component" value="Unplaced"/>
</dbReference>
<feature type="domain" description="POP1 C-terminal" evidence="7">
    <location>
        <begin position="758"/>
        <end position="916"/>
    </location>
</feature>
<dbReference type="AlphaFoldDB" id="A0A914A336"/>
<reference evidence="8" key="1">
    <citation type="submission" date="2022-11" db="UniProtKB">
        <authorList>
            <consortium name="EnsemblMetazoa"/>
        </authorList>
    </citation>
    <scope>IDENTIFICATION</scope>
</reference>
<evidence type="ECO:0000256" key="1">
    <source>
        <dbReference type="ARBA" id="ARBA00004123"/>
    </source>
</evidence>
<dbReference type="GeneID" id="119729261"/>
<evidence type="ECO:0000313" key="8">
    <source>
        <dbReference type="EnsemblMetazoa" id="XP_038057791.1"/>
    </source>
</evidence>
<dbReference type="InterPro" id="IPR009723">
    <property type="entry name" value="Pop1_N"/>
</dbReference>
<feature type="compositionally biased region" description="Basic and acidic residues" evidence="4">
    <location>
        <begin position="65"/>
        <end position="84"/>
    </location>
</feature>
<evidence type="ECO:0000256" key="2">
    <source>
        <dbReference type="ARBA" id="ARBA00022694"/>
    </source>
</evidence>
<evidence type="ECO:0000256" key="3">
    <source>
        <dbReference type="ARBA" id="ARBA00023242"/>
    </source>
</evidence>
<dbReference type="InterPro" id="IPR027266">
    <property type="entry name" value="TrmE/GcvT-like"/>
</dbReference>
<protein>
    <submittedName>
        <fullName evidence="8">Uncharacterized protein</fullName>
    </submittedName>
</protein>
<dbReference type="SUPFAM" id="SSF103025">
    <property type="entry name" value="Folate-binding domain"/>
    <property type="match status" value="1"/>
</dbReference>
<evidence type="ECO:0000259" key="5">
    <source>
        <dbReference type="Pfam" id="PF06978"/>
    </source>
</evidence>
<dbReference type="GO" id="GO:0000172">
    <property type="term" value="C:ribonuclease MRP complex"/>
    <property type="evidence" value="ECO:0007669"/>
    <property type="project" value="InterPro"/>
</dbReference>
<dbReference type="Pfam" id="PF22770">
    <property type="entry name" value="POP1_C"/>
    <property type="match status" value="1"/>
</dbReference>
<dbReference type="GO" id="GO:0001682">
    <property type="term" value="P:tRNA 5'-leader removal"/>
    <property type="evidence" value="ECO:0007669"/>
    <property type="project" value="InterPro"/>
</dbReference>
<feature type="region of interest" description="Disordered" evidence="4">
    <location>
        <begin position="634"/>
        <end position="656"/>
    </location>
</feature>
<feature type="domain" description="POPLD" evidence="6">
    <location>
        <begin position="529"/>
        <end position="620"/>
    </location>
</feature>
<accession>A0A914A336</accession>
<keyword evidence="2" id="KW-0819">tRNA processing</keyword>
<dbReference type="InterPro" id="IPR055079">
    <property type="entry name" value="POP1_C"/>
</dbReference>
<dbReference type="EnsemblMetazoa" id="XM_038201863.1">
    <property type="protein sequence ID" value="XP_038057791.1"/>
    <property type="gene ID" value="LOC119729261"/>
</dbReference>
<evidence type="ECO:0000313" key="9">
    <source>
        <dbReference type="Proteomes" id="UP000887568"/>
    </source>
</evidence>
<comment type="subcellular location">
    <subcellularLocation>
        <location evidence="1">Nucleus</location>
    </subcellularLocation>
</comment>
<dbReference type="GO" id="GO:0005655">
    <property type="term" value="C:nucleolar ribonuclease P complex"/>
    <property type="evidence" value="ECO:0007669"/>
    <property type="project" value="InterPro"/>
</dbReference>
<proteinExistence type="predicted"/>
<feature type="region of interest" description="Disordered" evidence="4">
    <location>
        <begin position="62"/>
        <end position="128"/>
    </location>
</feature>
<feature type="domain" description="Pop1 N-terminal" evidence="5">
    <location>
        <begin position="28"/>
        <end position="94"/>
    </location>
</feature>
<name>A0A914A336_PATMI</name>
<dbReference type="OrthoDB" id="442863at2759"/>
<organism evidence="8 9">
    <name type="scientific">Patiria miniata</name>
    <name type="common">Bat star</name>
    <name type="synonym">Asterina miniata</name>
    <dbReference type="NCBI Taxonomy" id="46514"/>
    <lineage>
        <taxon>Eukaryota</taxon>
        <taxon>Metazoa</taxon>
        <taxon>Echinodermata</taxon>
        <taxon>Eleutherozoa</taxon>
        <taxon>Asterozoa</taxon>
        <taxon>Asteroidea</taxon>
        <taxon>Valvatacea</taxon>
        <taxon>Valvatida</taxon>
        <taxon>Asterinidae</taxon>
        <taxon>Patiria</taxon>
    </lineage>
</organism>
<feature type="compositionally biased region" description="Basic residues" evidence="4">
    <location>
        <begin position="808"/>
        <end position="819"/>
    </location>
</feature>
<feature type="region of interest" description="Disordered" evidence="4">
    <location>
        <begin position="803"/>
        <end position="828"/>
    </location>
</feature>
<dbReference type="OMA" id="KALSPMC"/>